<dbReference type="SUPFAM" id="SSF52540">
    <property type="entry name" value="P-loop containing nucleoside triphosphate hydrolases"/>
    <property type="match status" value="1"/>
</dbReference>
<evidence type="ECO:0000313" key="11">
    <source>
        <dbReference type="Proteomes" id="UP001597545"/>
    </source>
</evidence>
<comment type="caution">
    <text evidence="9">Lacks conserved residue(s) required for the propagation of feature annotation.</text>
</comment>
<dbReference type="PIRSF" id="PIRSF006755">
    <property type="entry name" value="DTB_synth"/>
    <property type="match status" value="1"/>
</dbReference>
<dbReference type="Proteomes" id="UP001597545">
    <property type="component" value="Unassembled WGS sequence"/>
</dbReference>
<evidence type="ECO:0000256" key="1">
    <source>
        <dbReference type="ARBA" id="ARBA00022490"/>
    </source>
</evidence>
<gene>
    <name evidence="9 10" type="primary">bioD</name>
    <name evidence="10" type="ORF">ACFSR5_00835</name>
</gene>
<proteinExistence type="inferred from homology"/>
<dbReference type="CDD" id="cd03109">
    <property type="entry name" value="DTBS"/>
    <property type="match status" value="1"/>
</dbReference>
<evidence type="ECO:0000256" key="7">
    <source>
        <dbReference type="ARBA" id="ARBA00022842"/>
    </source>
</evidence>
<keyword evidence="4 9" id="KW-0547">Nucleotide-binding</keyword>
<accession>A0ABW5KBM7</accession>
<dbReference type="PANTHER" id="PTHR43210">
    <property type="entry name" value="DETHIOBIOTIN SYNTHETASE"/>
    <property type="match status" value="1"/>
</dbReference>
<keyword evidence="6 9" id="KW-0067">ATP-binding</keyword>
<protein>
    <recommendedName>
        <fullName evidence="9">ATP-dependent dethiobiotin synthetase BioD</fullName>
        <ecNumber evidence="9">6.3.3.3</ecNumber>
    </recommendedName>
    <alternativeName>
        <fullName evidence="9">DTB synthetase</fullName>
        <shortName evidence="9">DTBS</shortName>
    </alternativeName>
    <alternativeName>
        <fullName evidence="9">Dethiobiotin synthase</fullName>
    </alternativeName>
</protein>
<keyword evidence="1 9" id="KW-0963">Cytoplasm</keyword>
<evidence type="ECO:0000256" key="2">
    <source>
        <dbReference type="ARBA" id="ARBA00022598"/>
    </source>
</evidence>
<evidence type="ECO:0000313" key="10">
    <source>
        <dbReference type="EMBL" id="MFD2546181.1"/>
    </source>
</evidence>
<comment type="pathway">
    <text evidence="9">Cofactor biosynthesis; biotin biosynthesis; biotin from 7,8-diaminononanoate: step 1/2.</text>
</comment>
<feature type="binding site" evidence="9">
    <location>
        <position position="43"/>
    </location>
    <ligand>
        <name>ATP</name>
        <dbReference type="ChEBI" id="CHEBI:30616"/>
    </ligand>
</feature>
<name>A0ABW5KBM7_9SPHI</name>
<evidence type="ECO:0000256" key="6">
    <source>
        <dbReference type="ARBA" id="ARBA00022840"/>
    </source>
</evidence>
<evidence type="ECO:0000256" key="9">
    <source>
        <dbReference type="HAMAP-Rule" id="MF_00336"/>
    </source>
</evidence>
<reference evidence="11" key="1">
    <citation type="journal article" date="2019" name="Int. J. Syst. Evol. Microbiol.">
        <title>The Global Catalogue of Microorganisms (GCM) 10K type strain sequencing project: providing services to taxonomists for standard genome sequencing and annotation.</title>
        <authorList>
            <consortium name="The Broad Institute Genomics Platform"/>
            <consortium name="The Broad Institute Genome Sequencing Center for Infectious Disease"/>
            <person name="Wu L."/>
            <person name="Ma J."/>
        </authorList>
    </citation>
    <scope>NUCLEOTIDE SEQUENCE [LARGE SCALE GENOMIC DNA]</scope>
    <source>
        <strain evidence="11">KCTC 42662</strain>
    </source>
</reference>
<keyword evidence="2 9" id="KW-0436">Ligase</keyword>
<evidence type="ECO:0000256" key="3">
    <source>
        <dbReference type="ARBA" id="ARBA00022723"/>
    </source>
</evidence>
<comment type="catalytic activity">
    <reaction evidence="9">
        <text>(7R,8S)-7,8-diammoniononanoate + CO2 + ATP = (4R,5S)-dethiobiotin + ADP + phosphate + 3 H(+)</text>
        <dbReference type="Rhea" id="RHEA:15805"/>
        <dbReference type="ChEBI" id="CHEBI:15378"/>
        <dbReference type="ChEBI" id="CHEBI:16526"/>
        <dbReference type="ChEBI" id="CHEBI:30616"/>
        <dbReference type="ChEBI" id="CHEBI:43474"/>
        <dbReference type="ChEBI" id="CHEBI:149469"/>
        <dbReference type="ChEBI" id="CHEBI:149473"/>
        <dbReference type="ChEBI" id="CHEBI:456216"/>
        <dbReference type="EC" id="6.3.3.3"/>
    </reaction>
</comment>
<comment type="subcellular location">
    <subcellularLocation>
        <location evidence="9">Cytoplasm</location>
    </subcellularLocation>
</comment>
<comment type="similarity">
    <text evidence="9">Belongs to the dethiobiotin synthetase family.</text>
</comment>
<feature type="binding site" evidence="9">
    <location>
        <position position="43"/>
    </location>
    <ligand>
        <name>Mg(2+)</name>
        <dbReference type="ChEBI" id="CHEBI:18420"/>
    </ligand>
</feature>
<comment type="subunit">
    <text evidence="9">Homodimer.</text>
</comment>
<dbReference type="PANTHER" id="PTHR43210:SF2">
    <property type="entry name" value="ATP-DEPENDENT DETHIOBIOTIN SYNTHETASE BIOD 2"/>
    <property type="match status" value="1"/>
</dbReference>
<dbReference type="NCBIfam" id="TIGR00347">
    <property type="entry name" value="bioD"/>
    <property type="match status" value="1"/>
</dbReference>
<feature type="binding site" evidence="9">
    <location>
        <position position="98"/>
    </location>
    <ligand>
        <name>Mg(2+)</name>
        <dbReference type="ChEBI" id="CHEBI:18420"/>
    </ligand>
</feature>
<evidence type="ECO:0000256" key="8">
    <source>
        <dbReference type="ARBA" id="ARBA00047386"/>
    </source>
</evidence>
<feature type="binding site" evidence="9">
    <location>
        <begin position="12"/>
        <end position="17"/>
    </location>
    <ligand>
        <name>ATP</name>
        <dbReference type="ChEBI" id="CHEBI:30616"/>
    </ligand>
</feature>
<keyword evidence="3 9" id="KW-0479">Metal-binding</keyword>
<sequence length="205" mass="22531">MNRWFVTGIDTGVGKTVVSTILTHYAKADYWKPVQAGDLDASDSGFVRAHGYSGGRIHPERYAFATASSPHQAAACDGKCVVLDDFELPETNQSLVVEGAGGLLVPINQQEFMIDLVLKLDLPVVLVIRDYLGCINHTLLSVEVLRQRKIKIACAVFNGDFNPWTESLLSARFGNEAPILKIPYLTSFCRENIQEIGSTLQTALF</sequence>
<dbReference type="GO" id="GO:0004141">
    <property type="term" value="F:dethiobiotin synthase activity"/>
    <property type="evidence" value="ECO:0007669"/>
    <property type="project" value="UniProtKB-EC"/>
</dbReference>
<comment type="cofactor">
    <cofactor evidence="9">
        <name>Mg(2+)</name>
        <dbReference type="ChEBI" id="CHEBI:18420"/>
    </cofactor>
</comment>
<dbReference type="HAMAP" id="MF_00336">
    <property type="entry name" value="BioD"/>
    <property type="match status" value="1"/>
</dbReference>
<evidence type="ECO:0000256" key="4">
    <source>
        <dbReference type="ARBA" id="ARBA00022741"/>
    </source>
</evidence>
<keyword evidence="11" id="KW-1185">Reference proteome</keyword>
<dbReference type="EMBL" id="JBHULR010000001">
    <property type="protein sequence ID" value="MFD2546181.1"/>
    <property type="molecule type" value="Genomic_DNA"/>
</dbReference>
<dbReference type="RefSeq" id="WP_380899719.1">
    <property type="nucleotide sequence ID" value="NZ_JBHUEG010000002.1"/>
</dbReference>
<keyword evidence="5 9" id="KW-0093">Biotin biosynthesis</keyword>
<comment type="function">
    <text evidence="9">Catalyzes a mechanistically unusual reaction, the ATP-dependent insertion of CO2 between the N7 and N8 nitrogen atoms of 7,8-diaminopelargonic acid (DAPA, also called 7,8-diammoniononanoate) to form a ureido ring.</text>
</comment>
<dbReference type="InterPro" id="IPR027417">
    <property type="entry name" value="P-loop_NTPase"/>
</dbReference>
<dbReference type="Gene3D" id="3.40.50.300">
    <property type="entry name" value="P-loop containing nucleotide triphosphate hydrolases"/>
    <property type="match status" value="1"/>
</dbReference>
<dbReference type="InterPro" id="IPR004472">
    <property type="entry name" value="DTB_synth_BioD"/>
</dbReference>
<dbReference type="Pfam" id="PF13500">
    <property type="entry name" value="AAA_26"/>
    <property type="match status" value="1"/>
</dbReference>
<comment type="catalytic activity">
    <reaction evidence="8">
        <text>(7R,8S)-8-amino-7-(carboxyamino)nonanoate + ATP = (4R,5S)-dethiobiotin + ADP + phosphate + H(+)</text>
        <dbReference type="Rhea" id="RHEA:63684"/>
        <dbReference type="ChEBI" id="CHEBI:15378"/>
        <dbReference type="ChEBI" id="CHEBI:30616"/>
        <dbReference type="ChEBI" id="CHEBI:43474"/>
        <dbReference type="ChEBI" id="CHEBI:149470"/>
        <dbReference type="ChEBI" id="CHEBI:149473"/>
        <dbReference type="ChEBI" id="CHEBI:456216"/>
    </reaction>
</comment>
<dbReference type="EC" id="6.3.3.3" evidence="9"/>
<feature type="binding site" evidence="9">
    <location>
        <begin position="98"/>
        <end position="101"/>
    </location>
    <ligand>
        <name>ATP</name>
        <dbReference type="ChEBI" id="CHEBI:30616"/>
    </ligand>
</feature>
<keyword evidence="7 9" id="KW-0460">Magnesium</keyword>
<feature type="active site" evidence="9">
    <location>
        <position position="32"/>
    </location>
</feature>
<feature type="binding site" evidence="9">
    <location>
        <begin position="183"/>
        <end position="185"/>
    </location>
    <ligand>
        <name>ATP</name>
        <dbReference type="ChEBI" id="CHEBI:30616"/>
    </ligand>
</feature>
<feature type="binding site" evidence="9">
    <location>
        <position position="16"/>
    </location>
    <ligand>
        <name>Mg(2+)</name>
        <dbReference type="ChEBI" id="CHEBI:18420"/>
    </ligand>
</feature>
<evidence type="ECO:0000256" key="5">
    <source>
        <dbReference type="ARBA" id="ARBA00022756"/>
    </source>
</evidence>
<comment type="caution">
    <text evidence="10">The sequence shown here is derived from an EMBL/GenBank/DDBJ whole genome shotgun (WGS) entry which is preliminary data.</text>
</comment>
<organism evidence="10 11">
    <name type="scientific">Sphingobacterium suaedae</name>
    <dbReference type="NCBI Taxonomy" id="1686402"/>
    <lineage>
        <taxon>Bacteria</taxon>
        <taxon>Pseudomonadati</taxon>
        <taxon>Bacteroidota</taxon>
        <taxon>Sphingobacteriia</taxon>
        <taxon>Sphingobacteriales</taxon>
        <taxon>Sphingobacteriaceae</taxon>
        <taxon>Sphingobacterium</taxon>
    </lineage>
</organism>